<gene>
    <name evidence="1" type="ORF">D7Z94_06735</name>
</gene>
<accession>A0A3B0CF49</accession>
<organism evidence="1 2">
    <name type="scientific">Ulvibacterium marinum</name>
    <dbReference type="NCBI Taxonomy" id="2419782"/>
    <lineage>
        <taxon>Bacteria</taxon>
        <taxon>Pseudomonadati</taxon>
        <taxon>Bacteroidota</taxon>
        <taxon>Flavobacteriia</taxon>
        <taxon>Flavobacteriales</taxon>
        <taxon>Flavobacteriaceae</taxon>
        <taxon>Ulvibacterium</taxon>
    </lineage>
</organism>
<dbReference type="RefSeq" id="WP_120710714.1">
    <property type="nucleotide sequence ID" value="NZ_RBCJ01000001.1"/>
</dbReference>
<comment type="caution">
    <text evidence="1">The sequence shown here is derived from an EMBL/GenBank/DDBJ whole genome shotgun (WGS) entry which is preliminary data.</text>
</comment>
<evidence type="ECO:0000313" key="2">
    <source>
        <dbReference type="Proteomes" id="UP000276603"/>
    </source>
</evidence>
<dbReference type="EMBL" id="RBCJ01000001">
    <property type="protein sequence ID" value="RKN83508.1"/>
    <property type="molecule type" value="Genomic_DNA"/>
</dbReference>
<dbReference type="Pfam" id="PF13155">
    <property type="entry name" value="Toprim_2"/>
    <property type="match status" value="1"/>
</dbReference>
<name>A0A3B0CF49_9FLAO</name>
<evidence type="ECO:0000313" key="1">
    <source>
        <dbReference type="EMBL" id="RKN83508.1"/>
    </source>
</evidence>
<dbReference type="OrthoDB" id="1032058at2"/>
<protein>
    <recommendedName>
        <fullName evidence="3">DUF3991 domain-containing protein</fullName>
    </recommendedName>
</protein>
<keyword evidence="2" id="KW-1185">Reference proteome</keyword>
<evidence type="ECO:0008006" key="3">
    <source>
        <dbReference type="Google" id="ProtNLM"/>
    </source>
</evidence>
<dbReference type="Proteomes" id="UP000276603">
    <property type="component" value="Unassembled WGS sequence"/>
</dbReference>
<dbReference type="AlphaFoldDB" id="A0A3B0CF49"/>
<reference evidence="1 2" key="1">
    <citation type="submission" date="2018-10" db="EMBL/GenBank/DDBJ databases">
        <title>Ulvibacterium marinum gen. nov., sp. nov., a novel marine bacterium of the family Flavobacteriaceae, isolated from a culture of the green alga Ulva prolifera.</title>
        <authorList>
            <person name="Zhang Z."/>
        </authorList>
    </citation>
    <scope>NUCLEOTIDE SEQUENCE [LARGE SCALE GENOMIC DNA]</scope>
    <source>
        <strain evidence="1 2">CCMM003</strain>
    </source>
</reference>
<proteinExistence type="predicted"/>
<sequence>MADVHFISAILIQLKMQLPYSENIAYYKRLIAQINTDVDFPAYLNHLGYKLLKKSAGSLEFGNEEDRLVLNISRNPVTYFNRNDSTDKGLFFKFLRKQHDNFYQTVKSGLEIIDRTYALGEPSLALAKKVENSKSLEENYNIVPLQKPEYLVQERGLSEATLNNELFRGRIFNAFHIRDNGGKIGNVAFPKYDLNGNAKNYILYNKPYFDRREKQIKKFRLTLNKKDRFLFYSKPIPNPKNIIFGESAIDLLSYHELYGRPENFYISFGGSIYPEKLAFFARLIEPYLGNQKIGLISVMDNDRAGREFDIKVLSSLVNRNHSNVYMEHTIKQGGIMITAHYVESHRKRIAQDKNSIEANLISNAESNGLPASTVKSIAFSDKIVLEFSVEKLKGKLNTPSKPVLETLGKLYLPFPFSIHKSNGKDWNEDLRESKKNSFIITSKVVPGRVKIGDKIELKTETGPEGAKNQGVIVEIKKNGVDCDFGLKHTYLIPFTAIHKHFWKTNIRTKTKNNTRKIKTKRTLSIS</sequence>